<dbReference type="Proteomes" id="UP001177003">
    <property type="component" value="Chromosome 3"/>
</dbReference>
<dbReference type="EMBL" id="OX465079">
    <property type="protein sequence ID" value="CAI9277580.1"/>
    <property type="molecule type" value="Genomic_DNA"/>
</dbReference>
<accession>A0AA35YNZ5</accession>
<evidence type="ECO:0000313" key="3">
    <source>
        <dbReference type="Proteomes" id="UP001177003"/>
    </source>
</evidence>
<dbReference type="Pfam" id="PF21904">
    <property type="entry name" value="CAND6-7_N"/>
    <property type="match status" value="1"/>
</dbReference>
<dbReference type="InterPro" id="IPR054103">
    <property type="entry name" value="CAND6-7_N"/>
</dbReference>
<reference evidence="2" key="1">
    <citation type="submission" date="2023-04" db="EMBL/GenBank/DDBJ databases">
        <authorList>
            <person name="Vijverberg K."/>
            <person name="Xiong W."/>
            <person name="Schranz E."/>
        </authorList>
    </citation>
    <scope>NUCLEOTIDE SEQUENCE</scope>
</reference>
<protein>
    <recommendedName>
        <fullName evidence="1">CAND6/7 N-terminal domain-containing protein</fullName>
    </recommendedName>
</protein>
<keyword evidence="3" id="KW-1185">Reference proteome</keyword>
<organism evidence="2 3">
    <name type="scientific">Lactuca saligna</name>
    <name type="common">Willowleaf lettuce</name>
    <dbReference type="NCBI Taxonomy" id="75948"/>
    <lineage>
        <taxon>Eukaryota</taxon>
        <taxon>Viridiplantae</taxon>
        <taxon>Streptophyta</taxon>
        <taxon>Embryophyta</taxon>
        <taxon>Tracheophyta</taxon>
        <taxon>Spermatophyta</taxon>
        <taxon>Magnoliopsida</taxon>
        <taxon>eudicotyledons</taxon>
        <taxon>Gunneridae</taxon>
        <taxon>Pentapetalae</taxon>
        <taxon>asterids</taxon>
        <taxon>campanulids</taxon>
        <taxon>Asterales</taxon>
        <taxon>Asteraceae</taxon>
        <taxon>Cichorioideae</taxon>
        <taxon>Cichorieae</taxon>
        <taxon>Lactucinae</taxon>
        <taxon>Lactuca</taxon>
    </lineage>
</organism>
<gene>
    <name evidence="2" type="ORF">LSALG_LOCUS17498</name>
</gene>
<dbReference type="AlphaFoldDB" id="A0AA35YNZ5"/>
<feature type="domain" description="CAND6/7 N-terminal" evidence="1">
    <location>
        <begin position="2"/>
        <end position="97"/>
    </location>
</feature>
<proteinExistence type="predicted"/>
<name>A0AA35YNZ5_LACSI</name>
<evidence type="ECO:0000259" key="1">
    <source>
        <dbReference type="Pfam" id="PF21904"/>
    </source>
</evidence>
<sequence>MSVTSTSSRQPDPSRIGFILQSHELQNQHHLEFQQNTICPLDFKLNSVLFTFQDLSDPQFSFNKSYHITYPGMNALFFVNCNNESMVTMDGCAELYNIDELTRIV</sequence>
<evidence type="ECO:0000313" key="2">
    <source>
        <dbReference type="EMBL" id="CAI9277580.1"/>
    </source>
</evidence>